<dbReference type="Proteomes" id="UP000248798">
    <property type="component" value="Unassembled WGS sequence"/>
</dbReference>
<dbReference type="RefSeq" id="WP_111960156.1">
    <property type="nucleotide sequence ID" value="NZ_CP036313.1"/>
</dbReference>
<keyword evidence="4" id="KW-1185">Reference proteome</keyword>
<evidence type="ECO:0000313" key="1">
    <source>
        <dbReference type="EMBL" id="QBH15083.1"/>
    </source>
</evidence>
<organism evidence="2 3">
    <name type="scientific">Desulfobacter hydrogenophilus</name>
    <dbReference type="NCBI Taxonomy" id="2291"/>
    <lineage>
        <taxon>Bacteria</taxon>
        <taxon>Pseudomonadati</taxon>
        <taxon>Thermodesulfobacteriota</taxon>
        <taxon>Desulfobacteria</taxon>
        <taxon>Desulfobacterales</taxon>
        <taxon>Desulfobacteraceae</taxon>
        <taxon>Desulfobacter</taxon>
    </lineage>
</organism>
<evidence type="ECO:0000313" key="2">
    <source>
        <dbReference type="EMBL" id="RAM00150.1"/>
    </source>
</evidence>
<reference evidence="2 3" key="1">
    <citation type="submission" date="2018-06" db="EMBL/GenBank/DDBJ databases">
        <title>Complete Genome Sequence of Desulfobacter hydrogenophilus (DSM3380).</title>
        <authorList>
            <person name="Marietou A."/>
            <person name="Schreiber L."/>
            <person name="Marshall I."/>
            <person name="Jorgensen B."/>
        </authorList>
    </citation>
    <scope>NUCLEOTIDE SEQUENCE [LARGE SCALE GENOMIC DNA]</scope>
    <source>
        <strain evidence="2 3">DSM 3380</strain>
    </source>
</reference>
<reference evidence="1 4" key="2">
    <citation type="submission" date="2019-02" db="EMBL/GenBank/DDBJ databases">
        <title>Complete genome sequence of Desulfobacter hydrogenophilus AcRS1.</title>
        <authorList>
            <person name="Marietou A."/>
            <person name="Lund M.B."/>
            <person name="Marshall I.P.G."/>
            <person name="Schreiber L."/>
            <person name="Jorgensen B."/>
        </authorList>
    </citation>
    <scope>NUCLEOTIDE SEQUENCE [LARGE SCALE GENOMIC DNA]</scope>
    <source>
        <strain evidence="1 4">AcRS1</strain>
    </source>
</reference>
<proteinExistence type="predicted"/>
<dbReference type="EMBL" id="QLNI01000061">
    <property type="protein sequence ID" value="RAM00150.1"/>
    <property type="molecule type" value="Genomic_DNA"/>
</dbReference>
<evidence type="ECO:0000313" key="4">
    <source>
        <dbReference type="Proteomes" id="UP000293902"/>
    </source>
</evidence>
<dbReference type="Proteomes" id="UP000293902">
    <property type="component" value="Chromosome"/>
</dbReference>
<gene>
    <name evidence="2" type="ORF">DO021_20525</name>
    <name evidence="1" type="ORF">EYB58_20450</name>
</gene>
<evidence type="ECO:0000313" key="3">
    <source>
        <dbReference type="Proteomes" id="UP000248798"/>
    </source>
</evidence>
<name>A0A328F926_9BACT</name>
<accession>A0A328F926</accession>
<sequence length="69" mass="8197">MEVIEFKAKIRDGIIMVPEKYRNRVGNTVKVLVMSETTRNHEDMIDKLLEDPIKVEDFVPFARNEIYDR</sequence>
<dbReference type="AlphaFoldDB" id="A0A328F926"/>
<protein>
    <submittedName>
        <fullName evidence="2">Uncharacterized protein</fullName>
    </submittedName>
</protein>
<dbReference type="EMBL" id="CP036313">
    <property type="protein sequence ID" value="QBH15083.1"/>
    <property type="molecule type" value="Genomic_DNA"/>
</dbReference>
<dbReference type="OrthoDB" id="166349at2"/>